<organism evidence="2 3">
    <name type="scientific">Pelagibacterium lacus</name>
    <dbReference type="NCBI Taxonomy" id="2282655"/>
    <lineage>
        <taxon>Bacteria</taxon>
        <taxon>Pseudomonadati</taxon>
        <taxon>Pseudomonadota</taxon>
        <taxon>Alphaproteobacteria</taxon>
        <taxon>Hyphomicrobiales</taxon>
        <taxon>Devosiaceae</taxon>
        <taxon>Pelagibacterium</taxon>
    </lineage>
</organism>
<dbReference type="Proteomes" id="UP000253759">
    <property type="component" value="Unassembled WGS sequence"/>
</dbReference>
<reference evidence="3" key="1">
    <citation type="submission" date="2018-07" db="EMBL/GenBank/DDBJ databases">
        <authorList>
            <person name="Liu B.-T."/>
            <person name="Du Z."/>
        </authorList>
    </citation>
    <scope>NUCLEOTIDE SEQUENCE [LARGE SCALE GENOMIC DNA]</scope>
    <source>
        <strain evidence="3">XYN52</strain>
    </source>
</reference>
<dbReference type="Pfam" id="PF09037">
    <property type="entry name" value="Sulphotransf"/>
    <property type="match status" value="1"/>
</dbReference>
<dbReference type="Gene3D" id="3.40.50.300">
    <property type="entry name" value="P-loop containing nucleotide triphosphate hydrolases"/>
    <property type="match status" value="1"/>
</dbReference>
<comment type="caution">
    <text evidence="2">The sequence shown here is derived from an EMBL/GenBank/DDBJ whole genome shotgun (WGS) entry which is preliminary data.</text>
</comment>
<dbReference type="AlphaFoldDB" id="A0A369W109"/>
<dbReference type="InterPro" id="IPR024628">
    <property type="entry name" value="Sulfotransferase_Stf0_dom"/>
</dbReference>
<evidence type="ECO:0000313" key="3">
    <source>
        <dbReference type="Proteomes" id="UP000253759"/>
    </source>
</evidence>
<keyword evidence="3" id="KW-1185">Reference proteome</keyword>
<dbReference type="EMBL" id="QQNH01000046">
    <property type="protein sequence ID" value="RDE07637.1"/>
    <property type="molecule type" value="Genomic_DNA"/>
</dbReference>
<feature type="domain" description="Sulphotransferase Stf0" evidence="1">
    <location>
        <begin position="65"/>
        <end position="275"/>
    </location>
</feature>
<gene>
    <name evidence="2" type="ORF">DVH29_15680</name>
</gene>
<dbReference type="SUPFAM" id="SSF52540">
    <property type="entry name" value="P-loop containing nucleoside triphosphate hydrolases"/>
    <property type="match status" value="1"/>
</dbReference>
<accession>A0A369W109</accession>
<sequence>MEAWVDNVVNMINKFNDQFIELGIRARGIISSRLHHDVRAIPSTDFIDAQFDVSSPSPPRRFLAIISTPRSGSTLICDILQQMKLGIPHEYFQHAQYAKVCAARWNVPIHFISRLPKNWQQYGNELINHRTTENGIFSLNAHATHLHSFLSSNLWKNNNFEYIIIIRRDIISQAISYAIATQEMSWSSQYTPRTIAKYSFFYILRKARELARQYEMILRFSNSITYKVMVYEDFAGDPSDSVSTTLGISFSNVSTPKLQKQVSSYKEDFSTRFWEDADRYDYVDTINSLLERHVQIERSLKTTALRREQ</sequence>
<evidence type="ECO:0000313" key="2">
    <source>
        <dbReference type="EMBL" id="RDE07637.1"/>
    </source>
</evidence>
<protein>
    <recommendedName>
        <fullName evidence="1">Sulphotransferase Stf0 domain-containing protein</fullName>
    </recommendedName>
</protein>
<evidence type="ECO:0000259" key="1">
    <source>
        <dbReference type="Pfam" id="PF09037"/>
    </source>
</evidence>
<proteinExistence type="predicted"/>
<dbReference type="InterPro" id="IPR027417">
    <property type="entry name" value="P-loop_NTPase"/>
</dbReference>
<name>A0A369W109_9HYPH</name>